<keyword evidence="2" id="KW-1185">Reference proteome</keyword>
<gene>
    <name evidence="1" type="ORF">FHB240107_LOCUS8480</name>
</gene>
<dbReference type="Proteomes" id="UP001189180">
    <property type="component" value="Unassembled WGS sequence"/>
</dbReference>
<accession>A0ABC9HFT5</accession>
<proteinExistence type="predicted"/>
<evidence type="ECO:0000313" key="2">
    <source>
        <dbReference type="Proteomes" id="UP001189180"/>
    </source>
</evidence>
<sequence length="85" mass="9430">MLFTSNGSDQTINIVSLCFSRLISRPCYHLSLTPSAKMTYSQNADYQSFDHTVSTGEKTIRGTSLFVLYSDVVSYFSLTKSVLAS</sequence>
<reference evidence="1 2" key="1">
    <citation type="submission" date="2024-08" db="EMBL/GenBank/DDBJ databases">
        <authorList>
            <person name="Paterson S."/>
        </authorList>
    </citation>
    <scope>NUCLEOTIDE SEQUENCE [LARGE SCALE GENOMIC DNA]</scope>
</reference>
<evidence type="ECO:0000313" key="1">
    <source>
        <dbReference type="EMBL" id="CAM0512338.1"/>
    </source>
</evidence>
<dbReference type="EMBL" id="CANUEZ050000210">
    <property type="protein sequence ID" value="CAM0512338.1"/>
    <property type="molecule type" value="Genomic_DNA"/>
</dbReference>
<comment type="caution">
    <text evidence="1">The sequence shown here is derived from an EMBL/GenBank/DDBJ whole genome shotgun (WGS) entry which is preliminary data.</text>
</comment>
<dbReference type="AlphaFoldDB" id="A0ABC9HFT5"/>
<protein>
    <submittedName>
        <fullName evidence="1">Uncharacterized protein</fullName>
    </submittedName>
</protein>
<organism evidence="1 2">
    <name type="scientific">Fasciola hepatica</name>
    <name type="common">Liver fluke</name>
    <dbReference type="NCBI Taxonomy" id="6192"/>
    <lineage>
        <taxon>Eukaryota</taxon>
        <taxon>Metazoa</taxon>
        <taxon>Spiralia</taxon>
        <taxon>Lophotrochozoa</taxon>
        <taxon>Platyhelminthes</taxon>
        <taxon>Trematoda</taxon>
        <taxon>Digenea</taxon>
        <taxon>Plagiorchiida</taxon>
        <taxon>Echinostomata</taxon>
        <taxon>Echinostomatoidea</taxon>
        <taxon>Fasciolidae</taxon>
        <taxon>Fasciola</taxon>
    </lineage>
</organism>
<name>A0ABC9HFT5_FASHE</name>